<sequence>MEREDDEPVTPAGRFFLQPEMNQVINCVIGMKNPIDVEDLKTAINDSVMLQYPRFSSVLVRNRQGKEYWRRTQVDLAKHVFIREIGSNENDDDETVVNDYLADLAVSSPMNTDKPLWELHVLRARKCFVLRIHHALGDGISLMSLFISSCRKADRPDEMATIPNHSSSSSSILKRDEEIGISERMKWIWRMLLRLVMAAWFSLIYAIEFLLRSLWLKDEKTAITGGSGVELWPRKLATAKFRIDDMKAVKKAVANATINDVLFGVISSGLSRYLELKTSKKSREGLRMSGLAMVNIRKQPGLQELSKLVNSKSGSRWGNQFGYMILPVYYHREVNDPLQYIMRAKAMIDKKKLSLEAHFSYRVGALVMTLLGPKVATYLNYRIVCNTTFTISNVLGPEEEIMVAGNPITYIRVNTAALAHAITMHMVSYAGRADMQILVAKEIIPDPKVLAKCFEDALLEMKDAVATSTKVQEEKVS</sequence>
<dbReference type="InterPro" id="IPR004255">
    <property type="entry name" value="O-acyltransferase_WSD1_N"/>
</dbReference>
<keyword evidence="11" id="KW-0812">Transmembrane</keyword>
<gene>
    <name evidence="14" type="ORF">NE237_022657</name>
</gene>
<reference evidence="14" key="1">
    <citation type="journal article" date="2023" name="Plant J.">
        <title>The genome of the king protea, Protea cynaroides.</title>
        <authorList>
            <person name="Chang J."/>
            <person name="Duong T.A."/>
            <person name="Schoeman C."/>
            <person name="Ma X."/>
            <person name="Roodt D."/>
            <person name="Barker N."/>
            <person name="Li Z."/>
            <person name="Van de Peer Y."/>
            <person name="Mizrachi E."/>
        </authorList>
    </citation>
    <scope>NUCLEOTIDE SEQUENCE</scope>
    <source>
        <tissue evidence="14">Young leaves</tissue>
    </source>
</reference>
<feature type="domain" description="O-acyltransferase WSD1 C-terminal" evidence="13">
    <location>
        <begin position="317"/>
        <end position="462"/>
    </location>
</feature>
<dbReference type="PANTHER" id="PTHR31650">
    <property type="entry name" value="O-ACYLTRANSFERASE (WSD1-LIKE) FAMILY PROTEIN"/>
    <property type="match status" value="1"/>
</dbReference>
<dbReference type="InterPro" id="IPR023213">
    <property type="entry name" value="CAT-like_dom_sf"/>
</dbReference>
<evidence type="ECO:0000256" key="7">
    <source>
        <dbReference type="ARBA" id="ARBA00023315"/>
    </source>
</evidence>
<comment type="catalytic activity">
    <reaction evidence="9">
        <text>a long chain fatty alcohol + a fatty acyl-CoA = a long-chain alcohol wax ester + CoA</text>
        <dbReference type="Rhea" id="RHEA:38443"/>
        <dbReference type="ChEBI" id="CHEBI:17135"/>
        <dbReference type="ChEBI" id="CHEBI:57287"/>
        <dbReference type="ChEBI" id="CHEBI:77636"/>
        <dbReference type="ChEBI" id="CHEBI:235323"/>
        <dbReference type="EC" id="2.3.1.75"/>
    </reaction>
</comment>
<evidence type="ECO:0000313" key="14">
    <source>
        <dbReference type="EMBL" id="KAJ4962718.1"/>
    </source>
</evidence>
<dbReference type="EMBL" id="JAMYWD010000008">
    <property type="protein sequence ID" value="KAJ4962718.1"/>
    <property type="molecule type" value="Genomic_DNA"/>
</dbReference>
<organism evidence="14 15">
    <name type="scientific">Protea cynaroides</name>
    <dbReference type="NCBI Taxonomy" id="273540"/>
    <lineage>
        <taxon>Eukaryota</taxon>
        <taxon>Viridiplantae</taxon>
        <taxon>Streptophyta</taxon>
        <taxon>Embryophyta</taxon>
        <taxon>Tracheophyta</taxon>
        <taxon>Spermatophyta</taxon>
        <taxon>Magnoliopsida</taxon>
        <taxon>Proteales</taxon>
        <taxon>Proteaceae</taxon>
        <taxon>Protea</taxon>
    </lineage>
</organism>
<evidence type="ECO:0000256" key="3">
    <source>
        <dbReference type="ARBA" id="ARBA00004771"/>
    </source>
</evidence>
<evidence type="ECO:0000256" key="8">
    <source>
        <dbReference type="ARBA" id="ARBA00024360"/>
    </source>
</evidence>
<dbReference type="GO" id="GO:0005789">
    <property type="term" value="C:endoplasmic reticulum membrane"/>
    <property type="evidence" value="ECO:0007669"/>
    <property type="project" value="UniProtKB-SubCell"/>
</dbReference>
<proteinExistence type="inferred from homology"/>
<comment type="subcellular location">
    <subcellularLocation>
        <location evidence="1">Cell membrane</location>
        <topology evidence="1">Single-pass membrane protein</topology>
    </subcellularLocation>
    <subcellularLocation>
        <location evidence="2">Endoplasmic reticulum membrane</location>
    </subcellularLocation>
</comment>
<evidence type="ECO:0000259" key="12">
    <source>
        <dbReference type="Pfam" id="PF03007"/>
    </source>
</evidence>
<evidence type="ECO:0000256" key="1">
    <source>
        <dbReference type="ARBA" id="ARBA00004162"/>
    </source>
</evidence>
<feature type="transmembrane region" description="Helical" evidence="11">
    <location>
        <begin position="191"/>
        <end position="211"/>
    </location>
</feature>
<dbReference type="AlphaFoldDB" id="A0A9Q0K612"/>
<evidence type="ECO:0000256" key="4">
    <source>
        <dbReference type="ARBA" id="ARBA00005189"/>
    </source>
</evidence>
<comment type="caution">
    <text evidence="14">The sequence shown here is derived from an EMBL/GenBank/DDBJ whole genome shotgun (WGS) entry which is preliminary data.</text>
</comment>
<comment type="similarity">
    <text evidence="8">In the N-terminal section; belongs to the long-chain O-acyltransferase family.</text>
</comment>
<evidence type="ECO:0000256" key="2">
    <source>
        <dbReference type="ARBA" id="ARBA00004586"/>
    </source>
</evidence>
<name>A0A9Q0K612_9MAGN</name>
<dbReference type="Gene3D" id="3.30.559.10">
    <property type="entry name" value="Chloramphenicol acetyltransferase-like domain"/>
    <property type="match status" value="1"/>
</dbReference>
<keyword evidence="5" id="KW-0808">Transferase</keyword>
<dbReference type="InterPro" id="IPR009721">
    <property type="entry name" value="O-acyltransferase_WSD1_C"/>
</dbReference>
<dbReference type="SUPFAM" id="SSF52777">
    <property type="entry name" value="CoA-dependent acyltransferases"/>
    <property type="match status" value="1"/>
</dbReference>
<evidence type="ECO:0000256" key="11">
    <source>
        <dbReference type="SAM" id="Phobius"/>
    </source>
</evidence>
<comment type="pathway">
    <text evidence="4">Lipid metabolism.</text>
</comment>
<keyword evidence="11" id="KW-1133">Transmembrane helix</keyword>
<keyword evidence="7" id="KW-0012">Acyltransferase</keyword>
<feature type="domain" description="O-acyltransferase WSD1-like N-terminal" evidence="12">
    <location>
        <begin position="61"/>
        <end position="261"/>
    </location>
</feature>
<comment type="pathway">
    <text evidence="3">Glycerolipid metabolism; triacylglycerol biosynthesis.</text>
</comment>
<dbReference type="PANTHER" id="PTHR31650:SF41">
    <property type="entry name" value="O-ACYLTRANSFERASE WSD1-LIKE ISOFORM X1"/>
    <property type="match status" value="1"/>
</dbReference>
<dbReference type="OrthoDB" id="619536at2759"/>
<protein>
    <recommendedName>
        <fullName evidence="16">Diacylglycerol O-acyltransferase</fullName>
    </recommendedName>
</protein>
<dbReference type="GO" id="GO:0005886">
    <property type="term" value="C:plasma membrane"/>
    <property type="evidence" value="ECO:0007669"/>
    <property type="project" value="UniProtKB-SubCell"/>
</dbReference>
<dbReference type="InterPro" id="IPR045034">
    <property type="entry name" value="O-acyltransferase_WSD1-like"/>
</dbReference>
<dbReference type="GO" id="GO:0019432">
    <property type="term" value="P:triglyceride biosynthetic process"/>
    <property type="evidence" value="ECO:0007669"/>
    <property type="project" value="TreeGrafter"/>
</dbReference>
<accession>A0A9Q0K612</accession>
<evidence type="ECO:0000256" key="5">
    <source>
        <dbReference type="ARBA" id="ARBA00022679"/>
    </source>
</evidence>
<dbReference type="GO" id="GO:0004144">
    <property type="term" value="F:diacylglycerol O-acyltransferase activity"/>
    <property type="evidence" value="ECO:0007669"/>
    <property type="project" value="UniProtKB-EC"/>
</dbReference>
<dbReference type="Pfam" id="PF06974">
    <property type="entry name" value="WS_DGAT_C"/>
    <property type="match status" value="1"/>
</dbReference>
<keyword evidence="15" id="KW-1185">Reference proteome</keyword>
<evidence type="ECO:0008006" key="16">
    <source>
        <dbReference type="Google" id="ProtNLM"/>
    </source>
</evidence>
<dbReference type="Pfam" id="PF03007">
    <property type="entry name" value="WS_DGAT_cat"/>
    <property type="match status" value="1"/>
</dbReference>
<evidence type="ECO:0000256" key="10">
    <source>
        <dbReference type="ARBA" id="ARBA00048109"/>
    </source>
</evidence>
<evidence type="ECO:0000313" key="15">
    <source>
        <dbReference type="Proteomes" id="UP001141806"/>
    </source>
</evidence>
<evidence type="ECO:0000256" key="6">
    <source>
        <dbReference type="ARBA" id="ARBA00022824"/>
    </source>
</evidence>
<evidence type="ECO:0000256" key="9">
    <source>
        <dbReference type="ARBA" id="ARBA00047604"/>
    </source>
</evidence>
<dbReference type="Proteomes" id="UP001141806">
    <property type="component" value="Unassembled WGS sequence"/>
</dbReference>
<comment type="catalytic activity">
    <reaction evidence="10">
        <text>an acyl-CoA + a 1,2-diacyl-sn-glycerol = a triacyl-sn-glycerol + CoA</text>
        <dbReference type="Rhea" id="RHEA:10868"/>
        <dbReference type="ChEBI" id="CHEBI:17815"/>
        <dbReference type="ChEBI" id="CHEBI:57287"/>
        <dbReference type="ChEBI" id="CHEBI:58342"/>
        <dbReference type="ChEBI" id="CHEBI:64615"/>
        <dbReference type="EC" id="2.3.1.20"/>
    </reaction>
</comment>
<keyword evidence="6" id="KW-0256">Endoplasmic reticulum</keyword>
<evidence type="ECO:0000259" key="13">
    <source>
        <dbReference type="Pfam" id="PF06974"/>
    </source>
</evidence>
<keyword evidence="11" id="KW-0472">Membrane</keyword>
<dbReference type="GO" id="GO:0047196">
    <property type="term" value="F:long-chain-alcohol O-fatty-acyltransferase activity"/>
    <property type="evidence" value="ECO:0007669"/>
    <property type="project" value="UniProtKB-EC"/>
</dbReference>